<organism evidence="2 4">
    <name type="scientific">Candidatus Rickettsiella viridis</name>
    <dbReference type="NCBI Taxonomy" id="676208"/>
    <lineage>
        <taxon>Bacteria</taxon>
        <taxon>Pseudomonadati</taxon>
        <taxon>Pseudomonadota</taxon>
        <taxon>Gammaproteobacteria</taxon>
        <taxon>Legionellales</taxon>
        <taxon>Coxiellaceae</taxon>
        <taxon>Rickettsiella</taxon>
    </lineage>
</organism>
<dbReference type="KEGG" id="rvi:RVIR1_02560"/>
<dbReference type="InterPro" id="IPR045521">
    <property type="entry name" value="DUF6475"/>
</dbReference>
<proteinExistence type="predicted"/>
<dbReference type="Proteomes" id="UP000282483">
    <property type="component" value="Chromosome"/>
</dbReference>
<evidence type="ECO:0000259" key="1">
    <source>
        <dbReference type="Pfam" id="PF20081"/>
    </source>
</evidence>
<dbReference type="KEGG" id="rvi:RVIR1_10460"/>
<protein>
    <submittedName>
        <fullName evidence="2">Bacteriophage protein</fullName>
    </submittedName>
</protein>
<name>A0A2Z5V6W6_9COXI</name>
<dbReference type="EMBL" id="AP018005">
    <property type="protein sequence ID" value="BBB15517.1"/>
    <property type="molecule type" value="Genomic_DNA"/>
</dbReference>
<evidence type="ECO:0000313" key="2">
    <source>
        <dbReference type="EMBL" id="BBB14787.1"/>
    </source>
</evidence>
<evidence type="ECO:0000313" key="3">
    <source>
        <dbReference type="EMBL" id="BBB15517.1"/>
    </source>
</evidence>
<sequence>MLADDKKQFLQWLTLLTESFNRKVSSVLLESYWQCLESYPFMQVKQAMLNTLQNPARQKWGMPTPADLIVLIQGDNHQPARKAWSQVLSAIRTVGGYDSVVFDNAVIHCVITDMGGWVYLCQQSERELSFLAQAFENRYCDYQGKPLPRYPRLLKGRLEQEHESQGYTHTPPEPILLGNPECALAVYTQGNAQCSQTPLSLSQATQKFSQQQENNVLTKEK</sequence>
<keyword evidence="4" id="KW-1185">Reference proteome</keyword>
<accession>A0A2Z5V6W6</accession>
<reference evidence="2 4" key="1">
    <citation type="submission" date="2017-03" db="EMBL/GenBank/DDBJ databases">
        <title>The genome sequence of Candidatus Rickettsiella viridis.</title>
        <authorList>
            <person name="Nikoh N."/>
            <person name="Tsuchida T."/>
            <person name="Yamaguchi K."/>
            <person name="Maeda T."/>
            <person name="Shigenobu S."/>
            <person name="Fukatsu T."/>
        </authorList>
    </citation>
    <scope>NUCLEOTIDE SEQUENCE [LARGE SCALE GENOMIC DNA]</scope>
    <source>
        <strain evidence="2 4">Ap-RA04</strain>
    </source>
</reference>
<dbReference type="RefSeq" id="WP_126322304.1">
    <property type="nucleotide sequence ID" value="NZ_AP018005.1"/>
</dbReference>
<evidence type="ECO:0000313" key="4">
    <source>
        <dbReference type="Proteomes" id="UP000282483"/>
    </source>
</evidence>
<dbReference type="Pfam" id="PF20081">
    <property type="entry name" value="DUF6475"/>
    <property type="match status" value="1"/>
</dbReference>
<feature type="domain" description="DUF6475" evidence="1">
    <location>
        <begin position="100"/>
        <end position="190"/>
    </location>
</feature>
<gene>
    <name evidence="2" type="ORF">RVIR1_02560</name>
    <name evidence="3" type="ORF">RVIR1_10460</name>
</gene>
<dbReference type="AlphaFoldDB" id="A0A2Z5V6W6"/>
<dbReference type="EMBL" id="AP018005">
    <property type="protein sequence ID" value="BBB14787.1"/>
    <property type="molecule type" value="Genomic_DNA"/>
</dbReference>
<dbReference type="OrthoDB" id="8561347at2"/>